<dbReference type="GO" id="GO:0012505">
    <property type="term" value="C:endomembrane system"/>
    <property type="evidence" value="ECO:0007669"/>
    <property type="project" value="UniProtKB-ARBA"/>
</dbReference>
<evidence type="ECO:0000256" key="3">
    <source>
        <dbReference type="ARBA" id="ARBA00023121"/>
    </source>
</evidence>
<gene>
    <name evidence="5" type="ORF">MPP7335_05395</name>
</gene>
<keyword evidence="4" id="KW-0472">Membrane</keyword>
<reference evidence="5 6" key="1">
    <citation type="submission" date="2018-05" db="EMBL/GenBank/DDBJ databases">
        <authorList>
            <consortium name="IHU Genomes"/>
        </authorList>
    </citation>
    <scope>NUCLEOTIDE SEQUENCE [LARGE SCALE GENOMIC DNA]</scope>
    <source>
        <strain evidence="5 6">P7335</strain>
    </source>
</reference>
<dbReference type="STRING" id="39692.BST38_21765"/>
<evidence type="ECO:0008006" key="7">
    <source>
        <dbReference type="Google" id="ProtNLM"/>
    </source>
</evidence>
<evidence type="ECO:0000256" key="2">
    <source>
        <dbReference type="ARBA" id="ARBA00023034"/>
    </source>
</evidence>
<dbReference type="RefSeq" id="WP_083145550.1">
    <property type="nucleotide sequence ID" value="NZ_MVID01000023.1"/>
</dbReference>
<sequence length="232" mass="24435">MARIAEDLFLLLLDNATAQPGLDSPRREHVLAAASLLDLALGCRVRPAVDGEAVPAGRGGEAVPAGRLLVLAAPGPVDPLDAPALALLQSRPLSPRTAIKKLSTDIQKRLTDHLVQTGQIRRTVQSSRLFSKTYAYPLTSRDRVGPARTAVMAALFDRTPPAPPTAAIITVLHAVDGLGALLSLNDRGWRWVHARAGEIAAGSWVDESPTGVPEVNLAVTAAAVRQALAQLT</sequence>
<dbReference type="Gene3D" id="1.10.3630.10">
    <property type="entry name" value="yeast vps74-n-term truncation variant domain like"/>
    <property type="match status" value="1"/>
</dbReference>
<keyword evidence="3" id="KW-0446">Lipid-binding</keyword>
<keyword evidence="2" id="KW-0333">Golgi apparatus</keyword>
<dbReference type="InterPro" id="IPR008628">
    <property type="entry name" value="GPP34-like"/>
</dbReference>
<dbReference type="InterPro" id="IPR038261">
    <property type="entry name" value="GPP34-like_sf"/>
</dbReference>
<accession>A0A375YRL1</accession>
<evidence type="ECO:0000256" key="1">
    <source>
        <dbReference type="ARBA" id="ARBA00004255"/>
    </source>
</evidence>
<dbReference type="Pfam" id="PF05719">
    <property type="entry name" value="GPP34"/>
    <property type="match status" value="1"/>
</dbReference>
<comment type="subcellular location">
    <subcellularLocation>
        <location evidence="1">Golgi apparatus membrane</location>
        <topology evidence="1">Peripheral membrane protein</topology>
        <orientation evidence="1">Cytoplasmic side</orientation>
    </subcellularLocation>
</comment>
<organism evidence="5 6">
    <name type="scientific">Mycolicibacterium parafortuitum</name>
    <name type="common">Mycobacterium parafortuitum</name>
    <dbReference type="NCBI Taxonomy" id="39692"/>
    <lineage>
        <taxon>Bacteria</taxon>
        <taxon>Bacillati</taxon>
        <taxon>Actinomycetota</taxon>
        <taxon>Actinomycetes</taxon>
        <taxon>Mycobacteriales</taxon>
        <taxon>Mycobacteriaceae</taxon>
        <taxon>Mycolicibacterium</taxon>
    </lineage>
</organism>
<evidence type="ECO:0000313" key="5">
    <source>
        <dbReference type="EMBL" id="SRX83614.1"/>
    </source>
</evidence>
<proteinExistence type="predicted"/>
<dbReference type="GO" id="GO:0005737">
    <property type="term" value="C:cytoplasm"/>
    <property type="evidence" value="ECO:0007669"/>
    <property type="project" value="UniProtKB-ARBA"/>
</dbReference>
<dbReference type="Proteomes" id="UP000252008">
    <property type="component" value="Unassembled WGS sequence"/>
</dbReference>
<evidence type="ECO:0000313" key="6">
    <source>
        <dbReference type="Proteomes" id="UP000252008"/>
    </source>
</evidence>
<keyword evidence="6" id="KW-1185">Reference proteome</keyword>
<dbReference type="AlphaFoldDB" id="A0A375YRL1"/>
<name>A0A375YRL1_MYCPF</name>
<dbReference type="GO" id="GO:0070273">
    <property type="term" value="F:phosphatidylinositol-4-phosphate binding"/>
    <property type="evidence" value="ECO:0007669"/>
    <property type="project" value="InterPro"/>
</dbReference>
<dbReference type="EMBL" id="UEGS01000001">
    <property type="protein sequence ID" value="SRX83614.1"/>
    <property type="molecule type" value="Genomic_DNA"/>
</dbReference>
<protein>
    <recommendedName>
        <fullName evidence="7">GPP34 family phosphoprotein</fullName>
    </recommendedName>
</protein>
<evidence type="ECO:0000256" key="4">
    <source>
        <dbReference type="ARBA" id="ARBA00023136"/>
    </source>
</evidence>